<feature type="region of interest" description="Disordered" evidence="5">
    <location>
        <begin position="489"/>
        <end position="516"/>
    </location>
</feature>
<feature type="region of interest" description="Disordered" evidence="5">
    <location>
        <begin position="1"/>
        <end position="46"/>
    </location>
</feature>
<feature type="compositionally biased region" description="Acidic residues" evidence="5">
    <location>
        <begin position="577"/>
        <end position="601"/>
    </location>
</feature>
<dbReference type="PROSITE" id="PS50089">
    <property type="entry name" value="ZF_RING_2"/>
    <property type="match status" value="1"/>
</dbReference>
<dbReference type="SUPFAM" id="SSF57850">
    <property type="entry name" value="RING/U-box"/>
    <property type="match status" value="1"/>
</dbReference>
<evidence type="ECO:0000259" key="8">
    <source>
        <dbReference type="PROSITE" id="PS51270"/>
    </source>
</evidence>
<dbReference type="InterPro" id="IPR013083">
    <property type="entry name" value="Znf_RING/FYVE/PHD"/>
</dbReference>
<dbReference type="PROSITE" id="PS51266">
    <property type="entry name" value="ZF_CHY"/>
    <property type="match status" value="1"/>
</dbReference>
<comment type="caution">
    <text evidence="9">The sequence shown here is derived from an EMBL/GenBank/DDBJ whole genome shotgun (WGS) entry which is preliminary data.</text>
</comment>
<dbReference type="Pfam" id="PF13639">
    <property type="entry name" value="zf-RING_2"/>
    <property type="match status" value="1"/>
</dbReference>
<keyword evidence="10" id="KW-1185">Reference proteome</keyword>
<feature type="compositionally biased region" description="Polar residues" evidence="5">
    <location>
        <begin position="173"/>
        <end position="182"/>
    </location>
</feature>
<feature type="compositionally biased region" description="Low complexity" evidence="5">
    <location>
        <begin position="31"/>
        <end position="43"/>
    </location>
</feature>
<dbReference type="Gene3D" id="2.20.28.10">
    <property type="match status" value="1"/>
</dbReference>
<dbReference type="PROSITE" id="PS51270">
    <property type="entry name" value="ZF_CTCHY"/>
    <property type="match status" value="1"/>
</dbReference>
<sequence>MNRQDSYNINNGEAVQEPETYQVPNILSQNTPGEPSSSSTGSTLDRYDVQQLRELPEDDGMMFLRKKIHAIRDNNTTSLEKARLIHSLMTESYDSARKVLGEHQASLLRSPSSVRSVDQSRTSSPQRIRRSLDQLSLDRKLSTVALSINNSYNLTPEDLEPTYAPNDPIIATDPSNTPTSDAEPNDGDETDSDYSDENVMILGCHHYKRNVKLQCYTCKKWYTCRFCHDESEDHALERRKTENMLCMLCGLPQPAAQWCKGCGESAASYFCEVCKLWDNDSSKSIYHCYDCGICRIGQGIGKDFYHCKTCSVCIPISIENTHRCIERSTQCDCPICGEYMFTSPDTVVFMRCGHSIHQKCYSDYSKTSYRCPICSKSITNMEARFRNLDRLIDSQPMPNEFKDTRALVYCNDCGARTDVPYHWLGLKCDLCESYNTAQIHLRSGADEVDGEDIMVSRAQSFSFNLPEHTCESLPASSLLTESLQNDHDLWRPMTSSSADGRPSEGTQQSRPQQTSRIVGNYFDLSRDSAWTPSIFSSRRSDEGSDTEELGFWANSPLRKYSFFGKQDKSETESDGVSNEDDDGGIGEEEEEEDDDDDDIDPIEIFGHR</sequence>
<dbReference type="GO" id="GO:0061630">
    <property type="term" value="F:ubiquitin protein ligase activity"/>
    <property type="evidence" value="ECO:0007669"/>
    <property type="project" value="TreeGrafter"/>
</dbReference>
<feature type="region of interest" description="Disordered" evidence="5">
    <location>
        <begin position="155"/>
        <end position="194"/>
    </location>
</feature>
<dbReference type="InterPro" id="IPR039512">
    <property type="entry name" value="RCHY1_zinc-ribbon"/>
</dbReference>
<dbReference type="Proteomes" id="UP001201262">
    <property type="component" value="Unassembled WGS sequence"/>
</dbReference>
<evidence type="ECO:0000313" key="9">
    <source>
        <dbReference type="EMBL" id="KAH8693082.1"/>
    </source>
</evidence>
<dbReference type="GeneID" id="70244675"/>
<dbReference type="EMBL" id="JAJTJA010000010">
    <property type="protein sequence ID" value="KAH8693082.1"/>
    <property type="molecule type" value="Genomic_DNA"/>
</dbReference>
<dbReference type="GO" id="GO:0008270">
    <property type="term" value="F:zinc ion binding"/>
    <property type="evidence" value="ECO:0007669"/>
    <property type="project" value="UniProtKB-KW"/>
</dbReference>
<feature type="compositionally biased region" description="Polar residues" evidence="5">
    <location>
        <begin position="1"/>
        <end position="13"/>
    </location>
</feature>
<protein>
    <submittedName>
        <fullName evidence="9">Zinc-ribbon-domain-containing protein</fullName>
    </submittedName>
</protein>
<dbReference type="InterPro" id="IPR037275">
    <property type="entry name" value="Znf_CTCHY_sf"/>
</dbReference>
<dbReference type="Pfam" id="PF14599">
    <property type="entry name" value="zinc_ribbon_6"/>
    <property type="match status" value="1"/>
</dbReference>
<evidence type="ECO:0000256" key="5">
    <source>
        <dbReference type="SAM" id="MobiDB-lite"/>
    </source>
</evidence>
<feature type="region of interest" description="Disordered" evidence="5">
    <location>
        <begin position="563"/>
        <end position="608"/>
    </location>
</feature>
<feature type="compositionally biased region" description="Low complexity" evidence="5">
    <location>
        <begin position="107"/>
        <end position="117"/>
    </location>
</feature>
<dbReference type="GO" id="GO:0006511">
    <property type="term" value="P:ubiquitin-dependent protein catabolic process"/>
    <property type="evidence" value="ECO:0007669"/>
    <property type="project" value="TreeGrafter"/>
</dbReference>
<feature type="region of interest" description="Disordered" evidence="5">
    <location>
        <begin position="107"/>
        <end position="128"/>
    </location>
</feature>
<feature type="compositionally biased region" description="Polar residues" evidence="5">
    <location>
        <begin position="493"/>
        <end position="516"/>
    </location>
</feature>
<feature type="domain" description="CHY-type" evidence="7">
    <location>
        <begin position="197"/>
        <end position="264"/>
    </location>
</feature>
<evidence type="ECO:0000259" key="6">
    <source>
        <dbReference type="PROSITE" id="PS50089"/>
    </source>
</evidence>
<dbReference type="AlphaFoldDB" id="A0AAD4KIA7"/>
<dbReference type="Gene3D" id="3.30.40.10">
    <property type="entry name" value="Zinc/RING finger domain, C3HC4 (zinc finger)"/>
    <property type="match status" value="1"/>
</dbReference>
<proteinExistence type="predicted"/>
<name>A0AAD4KIA7_9EURO</name>
<keyword evidence="2 4" id="KW-0863">Zinc-finger</keyword>
<feature type="compositionally biased region" description="Acidic residues" evidence="5">
    <location>
        <begin position="183"/>
        <end position="194"/>
    </location>
</feature>
<keyword evidence="3" id="KW-0862">Zinc</keyword>
<dbReference type="SUPFAM" id="SSF161245">
    <property type="entry name" value="Zinc hairpin stack"/>
    <property type="match status" value="1"/>
</dbReference>
<dbReference type="SMART" id="SM00184">
    <property type="entry name" value="RING"/>
    <property type="match status" value="1"/>
</dbReference>
<reference evidence="9" key="1">
    <citation type="submission" date="2021-12" db="EMBL/GenBank/DDBJ databases">
        <title>Convergent genome expansion in fungi linked to evolution of root-endophyte symbiosis.</title>
        <authorList>
            <consortium name="DOE Joint Genome Institute"/>
            <person name="Ke Y.-H."/>
            <person name="Bonito G."/>
            <person name="Liao H.-L."/>
            <person name="Looney B."/>
            <person name="Rojas-Flechas A."/>
            <person name="Nash J."/>
            <person name="Hameed K."/>
            <person name="Schadt C."/>
            <person name="Martin F."/>
            <person name="Crous P.W."/>
            <person name="Miettinen O."/>
            <person name="Magnuson J.K."/>
            <person name="Labbe J."/>
            <person name="Jacobson D."/>
            <person name="Doktycz M.J."/>
            <person name="Veneault-Fourrey C."/>
            <person name="Kuo A."/>
            <person name="Mondo S."/>
            <person name="Calhoun S."/>
            <person name="Riley R."/>
            <person name="Ohm R."/>
            <person name="LaButti K."/>
            <person name="Andreopoulos B."/>
            <person name="Pangilinan J."/>
            <person name="Nolan M."/>
            <person name="Tritt A."/>
            <person name="Clum A."/>
            <person name="Lipzen A."/>
            <person name="Daum C."/>
            <person name="Barry K."/>
            <person name="Grigoriev I.V."/>
            <person name="Vilgalys R."/>
        </authorList>
    </citation>
    <scope>NUCLEOTIDE SEQUENCE</scope>
    <source>
        <strain evidence="9">PMI_201</strain>
    </source>
</reference>
<feature type="domain" description="CTCHY-type" evidence="8">
    <location>
        <begin position="266"/>
        <end position="332"/>
    </location>
</feature>
<dbReference type="InterPro" id="IPR008913">
    <property type="entry name" value="Znf_CHY"/>
</dbReference>
<dbReference type="GO" id="GO:0005634">
    <property type="term" value="C:nucleus"/>
    <property type="evidence" value="ECO:0007669"/>
    <property type="project" value="TreeGrafter"/>
</dbReference>
<evidence type="ECO:0000313" key="10">
    <source>
        <dbReference type="Proteomes" id="UP001201262"/>
    </source>
</evidence>
<dbReference type="CDD" id="cd16464">
    <property type="entry name" value="RING-H2_Pirh2-like"/>
    <property type="match status" value="1"/>
</dbReference>
<dbReference type="PANTHER" id="PTHR21319:SF0">
    <property type="entry name" value="AND RING FINGER DOMAIN PROTEIN, PUTATIVE (AFU_ORTHOLOGUE AFUA_1G08900)-RELATED"/>
    <property type="match status" value="1"/>
</dbReference>
<dbReference type="Pfam" id="PF05495">
    <property type="entry name" value="zf-CHY"/>
    <property type="match status" value="1"/>
</dbReference>
<dbReference type="PANTHER" id="PTHR21319">
    <property type="entry name" value="RING FINGER AND CHY ZINC FINGER DOMAIN-CONTAINING PROTEIN 1"/>
    <property type="match status" value="1"/>
</dbReference>
<accession>A0AAD4KIA7</accession>
<evidence type="ECO:0000256" key="1">
    <source>
        <dbReference type="ARBA" id="ARBA00022723"/>
    </source>
</evidence>
<evidence type="ECO:0000256" key="3">
    <source>
        <dbReference type="ARBA" id="ARBA00022833"/>
    </source>
</evidence>
<feature type="domain" description="RING-type" evidence="6">
    <location>
        <begin position="333"/>
        <end position="375"/>
    </location>
</feature>
<dbReference type="GO" id="GO:0016567">
    <property type="term" value="P:protein ubiquitination"/>
    <property type="evidence" value="ECO:0007669"/>
    <property type="project" value="TreeGrafter"/>
</dbReference>
<evidence type="ECO:0000259" key="7">
    <source>
        <dbReference type="PROSITE" id="PS51266"/>
    </source>
</evidence>
<dbReference type="InterPro" id="IPR001841">
    <property type="entry name" value="Znf_RING"/>
</dbReference>
<dbReference type="SUPFAM" id="SSF161219">
    <property type="entry name" value="CHY zinc finger-like"/>
    <property type="match status" value="1"/>
</dbReference>
<dbReference type="RefSeq" id="XP_046068955.1">
    <property type="nucleotide sequence ID" value="XM_046214388.1"/>
</dbReference>
<organism evidence="9 10">
    <name type="scientific">Talaromyces proteolyticus</name>
    <dbReference type="NCBI Taxonomy" id="1131652"/>
    <lineage>
        <taxon>Eukaryota</taxon>
        <taxon>Fungi</taxon>
        <taxon>Dikarya</taxon>
        <taxon>Ascomycota</taxon>
        <taxon>Pezizomycotina</taxon>
        <taxon>Eurotiomycetes</taxon>
        <taxon>Eurotiomycetidae</taxon>
        <taxon>Eurotiales</taxon>
        <taxon>Trichocomaceae</taxon>
        <taxon>Talaromyces</taxon>
        <taxon>Talaromyces sect. Bacilispori</taxon>
    </lineage>
</organism>
<dbReference type="InterPro" id="IPR037274">
    <property type="entry name" value="Znf_CHY_sf"/>
</dbReference>
<evidence type="ECO:0000256" key="4">
    <source>
        <dbReference type="PROSITE-ProRule" id="PRU00601"/>
    </source>
</evidence>
<gene>
    <name evidence="9" type="ORF">BGW36DRAFT_362623</name>
</gene>
<dbReference type="InterPro" id="IPR017921">
    <property type="entry name" value="Znf_CTCHY"/>
</dbReference>
<keyword evidence="1" id="KW-0479">Metal-binding</keyword>
<evidence type="ECO:0000256" key="2">
    <source>
        <dbReference type="ARBA" id="ARBA00022771"/>
    </source>
</evidence>